<dbReference type="InterPro" id="IPR054594">
    <property type="entry name" value="Lon_lid"/>
</dbReference>
<dbReference type="EMBL" id="CP059674">
    <property type="protein sequence ID" value="QMT98828.1"/>
    <property type="molecule type" value="Genomic_DNA"/>
</dbReference>
<dbReference type="InterPro" id="IPR046336">
    <property type="entry name" value="Lon_prtase_N_sf"/>
</dbReference>
<comment type="similarity">
    <text evidence="12 15">Belongs to the peptidase S16 family.</text>
</comment>
<keyword evidence="5 12" id="KW-0067">ATP-binding</keyword>
<dbReference type="Pfam" id="PF05362">
    <property type="entry name" value="Lon_C"/>
    <property type="match status" value="1"/>
</dbReference>
<dbReference type="Pfam" id="PF22667">
    <property type="entry name" value="Lon_lid"/>
    <property type="match status" value="1"/>
</dbReference>
<dbReference type="Gene3D" id="1.20.5.5270">
    <property type="match status" value="1"/>
</dbReference>
<dbReference type="AlphaFoldDB" id="A0A7D7U8J3"/>
<dbReference type="InterPro" id="IPR027065">
    <property type="entry name" value="Lon_Prtase"/>
</dbReference>
<evidence type="ECO:0000256" key="5">
    <source>
        <dbReference type="ARBA" id="ARBA00022840"/>
    </source>
</evidence>
<evidence type="ECO:0000259" key="16">
    <source>
        <dbReference type="PROSITE" id="PS51786"/>
    </source>
</evidence>
<dbReference type="EC" id="3.4.21.53" evidence="10 12"/>
<evidence type="ECO:0000256" key="3">
    <source>
        <dbReference type="ARBA" id="ARBA00022801"/>
    </source>
</evidence>
<dbReference type="GO" id="GO:0006508">
    <property type="term" value="P:proteolysis"/>
    <property type="evidence" value="ECO:0007669"/>
    <property type="project" value="UniProtKB-KW"/>
</dbReference>
<dbReference type="GO" id="GO:0005524">
    <property type="term" value="F:ATP binding"/>
    <property type="evidence" value="ECO:0007669"/>
    <property type="project" value="UniProtKB-KW"/>
</dbReference>
<dbReference type="RefSeq" id="WP_182079099.1">
    <property type="nucleotide sequence ID" value="NZ_CP059674.1"/>
</dbReference>
<accession>A0A7D7U8J3</accession>
<evidence type="ECO:0000256" key="1">
    <source>
        <dbReference type="ARBA" id="ARBA00022670"/>
    </source>
</evidence>
<name>A0A7D7U8J3_9MOLU</name>
<protein>
    <recommendedName>
        <fullName evidence="11 12">Lon protease</fullName>
        <ecNumber evidence="10 12">3.4.21.53</ecNumber>
    </recommendedName>
</protein>
<proteinExistence type="inferred from homology"/>
<dbReference type="InterPro" id="IPR014721">
    <property type="entry name" value="Ribsml_uS5_D2-typ_fold_subgr"/>
</dbReference>
<comment type="function">
    <text evidence="9">ATP-dependent serine protease that mediates the selective degradation of mutant and abnormal proteins as well as certain short-lived regulatory proteins. Required for cellular homeostasis and for survival from DNA damage and developmental changes induced by stress. Degrades polypeptides processively to yield small peptide fragments that are 5 to 10 amino acids long. Binds to DNA in a double-stranded, site-specific manner.</text>
</comment>
<dbReference type="FunFam" id="3.40.50.300:FF:000021">
    <property type="entry name" value="Lon protease homolog"/>
    <property type="match status" value="1"/>
</dbReference>
<feature type="domain" description="Lon proteolytic" evidence="16">
    <location>
        <begin position="630"/>
        <end position="812"/>
    </location>
</feature>
<evidence type="ECO:0000313" key="18">
    <source>
        <dbReference type="EMBL" id="QMT98828.1"/>
    </source>
</evidence>
<dbReference type="PROSITE" id="PS51786">
    <property type="entry name" value="LON_PROTEOLYTIC"/>
    <property type="match status" value="1"/>
</dbReference>
<sequence length="813" mass="92330">MAASKSSQKAPLLISRKMVVFPYNQYVLSIGRARSMKLIKKIKAQFIEESKKAKSNQSKKDFDKILVVVQKNDNIDKPSVSDIYKYGTLCEIIRINEEVDQETGELTYEVSIRGIERIKISTSSLKNVSLEEYIEPINYSICKTYLSTKPEELWDTIQKEGVFDEADLKEMAKTDLSVRELDKISLSLAANANTTFGSELLSEHNKQAILERDDIKERFDLYFKVWRKIQSNIKVNERNEDIKQVERMIELKMKKQLTKQQNEYYLREKLKTIKEELGDITNKEDDVEAIRAKIRSNPYPQHIKDRILTEINRYEATAPLSQEGNVIKTYLDWLINLPWWQTKEDNFEIEKVTETLDSNHYGLFKVKEKIIEYLALAMRSKNAKGPIMCLVGPPGVGKSSLAKSIAEALNKTFVKISLGGVHDESEIRGHRRTYVGSMPGRIIKGMKKAGVINPMFLLDEIDKMGRSANHGDPTAALLEVLDPELNNKFNDNYIEEDYDLSSAMFVATANYVEGIPEALYDRMEIIELTSYTEHEKLSIAKNYLIPRSLKEAELSPEELSFSDEAIMYIIKHFTKEAGVRSLERVLKQIVRKFLVASLRDKKLKKQEINIPEVKHYLKKEVFDYTQKDEFTIPGIVNGMAYTQYGGDLLPIEVSIAQGGKGNVVITGNLKETMKESVNVALGYVKANASEFGIDYEIFQKVDLHVHVPSGGIPKDGPSAGTALTTAIISAFTNKKVSPSVAMTGEITLRGKVLPIGGVKEKTISAHRGGVRTIFLPEKNENHLDEVPKDILNDLEIIPVKEYKEIYKRLFVNN</sequence>
<feature type="binding site" evidence="14">
    <location>
        <begin position="392"/>
        <end position="399"/>
    </location>
    <ligand>
        <name>ATP</name>
        <dbReference type="ChEBI" id="CHEBI:30616"/>
    </ligand>
</feature>
<evidence type="ECO:0000256" key="14">
    <source>
        <dbReference type="PIRSR" id="PIRSR001174-2"/>
    </source>
</evidence>
<dbReference type="SMART" id="SM00382">
    <property type="entry name" value="AAA"/>
    <property type="match status" value="1"/>
</dbReference>
<evidence type="ECO:0000256" key="2">
    <source>
        <dbReference type="ARBA" id="ARBA00022741"/>
    </source>
</evidence>
<evidence type="ECO:0000259" key="17">
    <source>
        <dbReference type="PROSITE" id="PS51787"/>
    </source>
</evidence>
<dbReference type="InterPro" id="IPR020568">
    <property type="entry name" value="Ribosomal_Su5_D2-typ_SF"/>
</dbReference>
<dbReference type="SUPFAM" id="SSF88697">
    <property type="entry name" value="PUA domain-like"/>
    <property type="match status" value="1"/>
</dbReference>
<dbReference type="NCBIfam" id="TIGR00763">
    <property type="entry name" value="lon"/>
    <property type="match status" value="1"/>
</dbReference>
<evidence type="ECO:0000313" key="19">
    <source>
        <dbReference type="Proteomes" id="UP000514704"/>
    </source>
</evidence>
<keyword evidence="1 12" id="KW-0645">Protease</keyword>
<dbReference type="GO" id="GO:0005737">
    <property type="term" value="C:cytoplasm"/>
    <property type="evidence" value="ECO:0007669"/>
    <property type="project" value="UniProtKB-SubCell"/>
</dbReference>
<evidence type="ECO:0000256" key="11">
    <source>
        <dbReference type="ARBA" id="ARBA00071934"/>
    </source>
</evidence>
<comment type="subcellular location">
    <subcellularLocation>
        <location evidence="12">Cytoplasm</location>
    </subcellularLocation>
</comment>
<feature type="domain" description="Lon N-terminal" evidence="17">
    <location>
        <begin position="10"/>
        <end position="230"/>
    </location>
</feature>
<evidence type="ECO:0000256" key="4">
    <source>
        <dbReference type="ARBA" id="ARBA00022825"/>
    </source>
</evidence>
<dbReference type="GO" id="GO:0016887">
    <property type="term" value="F:ATP hydrolysis activity"/>
    <property type="evidence" value="ECO:0007669"/>
    <property type="project" value="InterPro"/>
</dbReference>
<organism evidence="18 19">
    <name type="scientific">Mycoplasma tullyi</name>
    <dbReference type="NCBI Taxonomy" id="1612150"/>
    <lineage>
        <taxon>Bacteria</taxon>
        <taxon>Bacillati</taxon>
        <taxon>Mycoplasmatota</taxon>
        <taxon>Mollicutes</taxon>
        <taxon>Mycoplasmataceae</taxon>
        <taxon>Mycoplasma</taxon>
    </lineage>
</organism>
<evidence type="ECO:0000256" key="8">
    <source>
        <dbReference type="ARBA" id="ARBA00050665"/>
    </source>
</evidence>
<dbReference type="GO" id="GO:0030163">
    <property type="term" value="P:protein catabolic process"/>
    <property type="evidence" value="ECO:0007669"/>
    <property type="project" value="InterPro"/>
</dbReference>
<dbReference type="PROSITE" id="PS51787">
    <property type="entry name" value="LON_N"/>
    <property type="match status" value="1"/>
</dbReference>
<dbReference type="Gene3D" id="2.30.130.40">
    <property type="entry name" value="LON domain-like"/>
    <property type="match status" value="1"/>
</dbReference>
<dbReference type="PANTHER" id="PTHR10046">
    <property type="entry name" value="ATP DEPENDENT LON PROTEASE FAMILY MEMBER"/>
    <property type="match status" value="1"/>
</dbReference>
<evidence type="ECO:0000256" key="15">
    <source>
        <dbReference type="PROSITE-ProRule" id="PRU01122"/>
    </source>
</evidence>
<dbReference type="InterPro" id="IPR008269">
    <property type="entry name" value="Lon_proteolytic"/>
</dbReference>
<keyword evidence="19" id="KW-1185">Reference proteome</keyword>
<dbReference type="CDD" id="cd19500">
    <property type="entry name" value="RecA-like_Lon"/>
    <property type="match status" value="1"/>
</dbReference>
<evidence type="ECO:0000256" key="9">
    <source>
        <dbReference type="ARBA" id="ARBA00053875"/>
    </source>
</evidence>
<dbReference type="GO" id="GO:0004176">
    <property type="term" value="F:ATP-dependent peptidase activity"/>
    <property type="evidence" value="ECO:0007669"/>
    <property type="project" value="UniProtKB-UniRule"/>
</dbReference>
<feature type="active site" evidence="13 15">
    <location>
        <position position="718"/>
    </location>
</feature>
<feature type="active site" evidence="13 15">
    <location>
        <position position="761"/>
    </location>
</feature>
<dbReference type="Gene3D" id="3.30.230.10">
    <property type="match status" value="1"/>
</dbReference>
<dbReference type="SUPFAM" id="SSF54211">
    <property type="entry name" value="Ribosomal protein S5 domain 2-like"/>
    <property type="match status" value="1"/>
</dbReference>
<keyword evidence="3 12" id="KW-0378">Hydrolase</keyword>
<dbReference type="InterPro" id="IPR027417">
    <property type="entry name" value="P-loop_NTPase"/>
</dbReference>
<evidence type="ECO:0000256" key="7">
    <source>
        <dbReference type="ARBA" id="ARBA00026070"/>
    </source>
</evidence>
<dbReference type="PIRSF" id="PIRSF001174">
    <property type="entry name" value="Lon_proteas"/>
    <property type="match status" value="1"/>
</dbReference>
<dbReference type="InterPro" id="IPR015947">
    <property type="entry name" value="PUA-like_sf"/>
</dbReference>
<keyword evidence="2 12" id="KW-0547">Nucleotide-binding</keyword>
<dbReference type="SMART" id="SM00464">
    <property type="entry name" value="LON"/>
    <property type="match status" value="1"/>
</dbReference>
<dbReference type="Proteomes" id="UP000514704">
    <property type="component" value="Chromosome"/>
</dbReference>
<dbReference type="InterPro" id="IPR004815">
    <property type="entry name" value="Lon_bac/euk-typ"/>
</dbReference>
<dbReference type="SUPFAM" id="SSF52540">
    <property type="entry name" value="P-loop containing nucleoside triphosphate hydrolases"/>
    <property type="match status" value="1"/>
</dbReference>
<keyword evidence="12" id="KW-0963">Cytoplasm</keyword>
<dbReference type="Gene3D" id="3.40.50.300">
    <property type="entry name" value="P-loop containing nucleotide triphosphate hydrolases"/>
    <property type="match status" value="1"/>
</dbReference>
<dbReference type="InterPro" id="IPR003111">
    <property type="entry name" value="Lon_prtase_N"/>
</dbReference>
<dbReference type="Gene3D" id="1.10.8.60">
    <property type="match status" value="1"/>
</dbReference>
<dbReference type="KEGG" id="mtuy:H3143_01755"/>
<dbReference type="InterPro" id="IPR003959">
    <property type="entry name" value="ATPase_AAA_core"/>
</dbReference>
<keyword evidence="6" id="KW-0346">Stress response</keyword>
<gene>
    <name evidence="18" type="primary">lon</name>
    <name evidence="18" type="ORF">H3143_01755</name>
</gene>
<evidence type="ECO:0000256" key="13">
    <source>
        <dbReference type="PIRSR" id="PIRSR001174-1"/>
    </source>
</evidence>
<reference evidence="18 19" key="1">
    <citation type="journal article" date="2017" name="Int. J. Syst. Evol. Microbiol.">
        <title>Mycoplasma tullyi sp. nov., isolated from penguins of the genus Spheniscus.</title>
        <authorList>
            <person name="Yavari C.A."/>
            <person name="Ramirez A.S."/>
            <person name="Nicholas R.A.J."/>
            <person name="Radford A.D."/>
            <person name="Darby A.C."/>
            <person name="Bradbury J.M."/>
        </authorList>
    </citation>
    <scope>NUCLEOTIDE SEQUENCE [LARGE SCALE GENOMIC DNA]</scope>
    <source>
        <strain evidence="18 19">56A97T</strain>
    </source>
</reference>
<evidence type="ECO:0000256" key="6">
    <source>
        <dbReference type="ARBA" id="ARBA00023016"/>
    </source>
</evidence>
<dbReference type="PRINTS" id="PR00830">
    <property type="entry name" value="ENDOLAPTASE"/>
</dbReference>
<dbReference type="InterPro" id="IPR003593">
    <property type="entry name" value="AAA+_ATPase"/>
</dbReference>
<evidence type="ECO:0000256" key="10">
    <source>
        <dbReference type="ARBA" id="ARBA00066743"/>
    </source>
</evidence>
<keyword evidence="4 12" id="KW-0720">Serine protease</keyword>
<evidence type="ECO:0000256" key="12">
    <source>
        <dbReference type="PIRNR" id="PIRNR001174"/>
    </source>
</evidence>
<dbReference type="Pfam" id="PF00004">
    <property type="entry name" value="AAA"/>
    <property type="match status" value="1"/>
</dbReference>
<dbReference type="Pfam" id="PF02190">
    <property type="entry name" value="LON_substr_bdg"/>
    <property type="match status" value="1"/>
</dbReference>
<dbReference type="GO" id="GO:0004252">
    <property type="term" value="F:serine-type endopeptidase activity"/>
    <property type="evidence" value="ECO:0007669"/>
    <property type="project" value="UniProtKB-UniRule"/>
</dbReference>
<comment type="catalytic activity">
    <reaction evidence="8 12 15">
        <text>Hydrolysis of proteins in presence of ATP.</text>
        <dbReference type="EC" id="3.4.21.53"/>
    </reaction>
</comment>
<dbReference type="Gene3D" id="1.20.58.1480">
    <property type="match status" value="1"/>
</dbReference>
<comment type="subunit">
    <text evidence="7 12">Homohexamer. Organized in a ring with a central cavity.</text>
</comment>